<name>A0A392V9H8_9FABA</name>
<comment type="caution">
    <text evidence="1">The sequence shown here is derived from an EMBL/GenBank/DDBJ whole genome shotgun (WGS) entry which is preliminary data.</text>
</comment>
<reference evidence="1 2" key="1">
    <citation type="journal article" date="2018" name="Front. Plant Sci.">
        <title>Red Clover (Trifolium pratense) and Zigzag Clover (T. medium) - A Picture of Genomic Similarities and Differences.</title>
        <authorList>
            <person name="Dluhosova J."/>
            <person name="Istvanek J."/>
            <person name="Nedelnik J."/>
            <person name="Repkova J."/>
        </authorList>
    </citation>
    <scope>NUCLEOTIDE SEQUENCE [LARGE SCALE GENOMIC DNA]</scope>
    <source>
        <strain evidence="2">cv. 10/8</strain>
        <tissue evidence="1">Leaf</tissue>
    </source>
</reference>
<protein>
    <submittedName>
        <fullName evidence="1">Uncharacterized protein</fullName>
    </submittedName>
</protein>
<dbReference type="Proteomes" id="UP000265520">
    <property type="component" value="Unassembled WGS sequence"/>
</dbReference>
<evidence type="ECO:0000313" key="2">
    <source>
        <dbReference type="Proteomes" id="UP000265520"/>
    </source>
</evidence>
<keyword evidence="2" id="KW-1185">Reference proteome</keyword>
<accession>A0A392V9H8</accession>
<proteinExistence type="predicted"/>
<dbReference type="EMBL" id="LXQA011082497">
    <property type="protein sequence ID" value="MCI84083.1"/>
    <property type="molecule type" value="Genomic_DNA"/>
</dbReference>
<sequence>PGFAKTKIHAARKTDGRNTKMSVKLLETEYKHGGLKLKMNTEMEMAARRR</sequence>
<dbReference type="AlphaFoldDB" id="A0A392V9H8"/>
<feature type="non-terminal residue" evidence="1">
    <location>
        <position position="1"/>
    </location>
</feature>
<organism evidence="1 2">
    <name type="scientific">Trifolium medium</name>
    <dbReference type="NCBI Taxonomy" id="97028"/>
    <lineage>
        <taxon>Eukaryota</taxon>
        <taxon>Viridiplantae</taxon>
        <taxon>Streptophyta</taxon>
        <taxon>Embryophyta</taxon>
        <taxon>Tracheophyta</taxon>
        <taxon>Spermatophyta</taxon>
        <taxon>Magnoliopsida</taxon>
        <taxon>eudicotyledons</taxon>
        <taxon>Gunneridae</taxon>
        <taxon>Pentapetalae</taxon>
        <taxon>rosids</taxon>
        <taxon>fabids</taxon>
        <taxon>Fabales</taxon>
        <taxon>Fabaceae</taxon>
        <taxon>Papilionoideae</taxon>
        <taxon>50 kb inversion clade</taxon>
        <taxon>NPAAA clade</taxon>
        <taxon>Hologalegina</taxon>
        <taxon>IRL clade</taxon>
        <taxon>Trifolieae</taxon>
        <taxon>Trifolium</taxon>
    </lineage>
</organism>
<evidence type="ECO:0000313" key="1">
    <source>
        <dbReference type="EMBL" id="MCI84083.1"/>
    </source>
</evidence>